<dbReference type="Proteomes" id="UP000057820">
    <property type="component" value="Chromosome 1"/>
</dbReference>
<dbReference type="AlphaFoldDB" id="A0A0H5NFI7"/>
<accession>A0A0H5NFI7</accession>
<dbReference type="KEGG" id="nfr:ERS450000_00395"/>
<protein>
    <submittedName>
        <fullName evidence="2">Cholesterol dehydrogenase</fullName>
    </submittedName>
</protein>
<evidence type="ECO:0000259" key="1">
    <source>
        <dbReference type="Pfam" id="PF01370"/>
    </source>
</evidence>
<feature type="domain" description="NAD-dependent epimerase/dehydratase" evidence="1">
    <location>
        <begin position="3"/>
        <end position="228"/>
    </location>
</feature>
<dbReference type="InterPro" id="IPR001509">
    <property type="entry name" value="Epimerase_deHydtase"/>
</dbReference>
<dbReference type="InterPro" id="IPR036291">
    <property type="entry name" value="NAD(P)-bd_dom_sf"/>
</dbReference>
<name>A0A0H5NFI7_NOCFR</name>
<dbReference type="GO" id="GO:0005737">
    <property type="term" value="C:cytoplasm"/>
    <property type="evidence" value="ECO:0007669"/>
    <property type="project" value="TreeGrafter"/>
</dbReference>
<sequence>MKVAVTGAAGYLGSNLLPLLRERGHDVVAIDRVTPAQSDTPGVTWVEGNVLDPASMRAALDGAEVVYHLVAVITLADKNDLAWRVNTEGVRVVAEAALAVGARRMVHASSIHAFDQYTCGGHIDETAVRSTDPGLPVYDRSKWAGEVALRKVIDAGLDAVLCNPTGVFGPLDHGTPLSRINRTLRDAAQGRVPAMIGGGFDLVDVRDVAEGLILAGEQGRTGENYLLGGSMISMTDLCRLAAAYGGKKGPKFTISPKVVGGLIPVLEPIGKMLGTDIVSKAALGALISAPTVDHGKATRELGYRPRPIEDTVRDLVAFFADPAGFERGGAQRIA</sequence>
<dbReference type="SUPFAM" id="SSF51735">
    <property type="entry name" value="NAD(P)-binding Rossmann-fold domains"/>
    <property type="match status" value="1"/>
</dbReference>
<dbReference type="GO" id="GO:0004029">
    <property type="term" value="F:aldehyde dehydrogenase (NAD+) activity"/>
    <property type="evidence" value="ECO:0007669"/>
    <property type="project" value="TreeGrafter"/>
</dbReference>
<dbReference type="Pfam" id="PF01370">
    <property type="entry name" value="Epimerase"/>
    <property type="match status" value="1"/>
</dbReference>
<dbReference type="PANTHER" id="PTHR48079">
    <property type="entry name" value="PROTEIN YEEZ"/>
    <property type="match status" value="1"/>
</dbReference>
<dbReference type="InterPro" id="IPR051783">
    <property type="entry name" value="NAD(P)-dependent_oxidoreduct"/>
</dbReference>
<organism evidence="2 3">
    <name type="scientific">Nocardia farcinica</name>
    <dbReference type="NCBI Taxonomy" id="37329"/>
    <lineage>
        <taxon>Bacteria</taxon>
        <taxon>Bacillati</taxon>
        <taxon>Actinomycetota</taxon>
        <taxon>Actinomycetes</taxon>
        <taxon>Mycobacteriales</taxon>
        <taxon>Nocardiaceae</taxon>
        <taxon>Nocardia</taxon>
    </lineage>
</organism>
<dbReference type="RefSeq" id="WP_060590100.1">
    <property type="nucleotide sequence ID" value="NZ_CP031418.1"/>
</dbReference>
<dbReference type="PANTHER" id="PTHR48079:SF6">
    <property type="entry name" value="NAD(P)-BINDING DOMAIN-CONTAINING PROTEIN-RELATED"/>
    <property type="match status" value="1"/>
</dbReference>
<dbReference type="Gene3D" id="3.40.50.720">
    <property type="entry name" value="NAD(P)-binding Rossmann-like Domain"/>
    <property type="match status" value="1"/>
</dbReference>
<evidence type="ECO:0000313" key="3">
    <source>
        <dbReference type="Proteomes" id="UP000057820"/>
    </source>
</evidence>
<reference evidence="3" key="1">
    <citation type="submission" date="2015-03" db="EMBL/GenBank/DDBJ databases">
        <authorList>
            <consortium name="Pathogen Informatics"/>
        </authorList>
    </citation>
    <scope>NUCLEOTIDE SEQUENCE [LARGE SCALE GENOMIC DNA]</scope>
    <source>
        <strain evidence="3">NCTC11134</strain>
    </source>
</reference>
<evidence type="ECO:0000313" key="2">
    <source>
        <dbReference type="EMBL" id="CRY73942.1"/>
    </source>
</evidence>
<dbReference type="EMBL" id="LN868938">
    <property type="protein sequence ID" value="CRY73942.1"/>
    <property type="molecule type" value="Genomic_DNA"/>
</dbReference>
<gene>
    <name evidence="2" type="ORF">ERS450000_00395</name>
</gene>
<proteinExistence type="predicted"/>